<reference evidence="6 7" key="3">
    <citation type="journal article" date="2011" name="Nat. Chem. Biol.">
        <title>Reveromycin A biosynthesis uses RevG and RevJ for stereospecific spiroacetal formation.</title>
        <authorList>
            <person name="Takahashi S."/>
            <person name="Toyoda A."/>
            <person name="Sekiyama Y."/>
            <person name="Takagi H."/>
            <person name="Nogawa T."/>
            <person name="Uramoto M."/>
            <person name="Suzuki R."/>
            <person name="Koshino H."/>
            <person name="Kumano T."/>
            <person name="Panthee S."/>
            <person name="Dairi T."/>
            <person name="Ishikawa J."/>
            <person name="Ikeda H."/>
            <person name="Sakaki Y."/>
            <person name="Osada H."/>
        </authorList>
    </citation>
    <scope>NUCLEOTIDE SEQUENCE [LARGE SCALE GENOMIC DNA]</scope>
    <source>
        <strain evidence="6 7">SN-593</strain>
    </source>
</reference>
<evidence type="ECO:0000256" key="1">
    <source>
        <dbReference type="ARBA" id="ARBA00023015"/>
    </source>
</evidence>
<dbReference type="SMART" id="SM00347">
    <property type="entry name" value="HTH_MARR"/>
    <property type="match status" value="1"/>
</dbReference>
<dbReference type="InterPro" id="IPR039422">
    <property type="entry name" value="MarR/SlyA-like"/>
</dbReference>
<dbReference type="GO" id="GO:0006950">
    <property type="term" value="P:response to stress"/>
    <property type="evidence" value="ECO:0007669"/>
    <property type="project" value="TreeGrafter"/>
</dbReference>
<organism evidence="6 7">
    <name type="scientific">Actinacidiphila reveromycinica</name>
    <dbReference type="NCBI Taxonomy" id="659352"/>
    <lineage>
        <taxon>Bacteria</taxon>
        <taxon>Bacillati</taxon>
        <taxon>Actinomycetota</taxon>
        <taxon>Actinomycetes</taxon>
        <taxon>Kitasatosporales</taxon>
        <taxon>Streptomycetaceae</taxon>
        <taxon>Actinacidiphila</taxon>
    </lineage>
</organism>
<dbReference type="GO" id="GO:0003677">
    <property type="term" value="F:DNA binding"/>
    <property type="evidence" value="ECO:0007669"/>
    <property type="project" value="UniProtKB-KW"/>
</dbReference>
<evidence type="ECO:0000313" key="6">
    <source>
        <dbReference type="EMBL" id="BBB00034.1"/>
    </source>
</evidence>
<dbReference type="SUPFAM" id="SSF46785">
    <property type="entry name" value="Winged helix' DNA-binding domain"/>
    <property type="match status" value="1"/>
</dbReference>
<dbReference type="Gene3D" id="1.10.10.10">
    <property type="entry name" value="Winged helix-like DNA-binding domain superfamily/Winged helix DNA-binding domain"/>
    <property type="match status" value="1"/>
</dbReference>
<evidence type="ECO:0000259" key="5">
    <source>
        <dbReference type="PROSITE" id="PS50995"/>
    </source>
</evidence>
<reference evidence="6 7" key="4">
    <citation type="journal article" date="2020" name="Sci. Rep.">
        <title>beta-carboline chemical signals induce reveromycin production through a LuxR family regulator in Streptomyces sp. SN-593.</title>
        <authorList>
            <person name="Panthee S."/>
            <person name="Kito N."/>
            <person name="Hayashi T."/>
            <person name="Shimizu T."/>
            <person name="Ishikawa J."/>
            <person name="Hamamoto H."/>
            <person name="Osada H."/>
            <person name="Takahashi S."/>
        </authorList>
    </citation>
    <scope>NUCLEOTIDE SEQUENCE [LARGE SCALE GENOMIC DNA]</scope>
    <source>
        <strain evidence="6 7">SN-593</strain>
    </source>
</reference>
<proteinExistence type="predicted"/>
<gene>
    <name evidence="6" type="ORF">RVR_6913</name>
</gene>
<reference evidence="6 7" key="1">
    <citation type="journal article" date="2010" name="J. Bacteriol.">
        <title>Biochemical characterization of a novel indole prenyltransferase from Streptomyces sp. SN-593.</title>
        <authorList>
            <person name="Takahashi S."/>
            <person name="Takagi H."/>
            <person name="Toyoda A."/>
            <person name="Uramoto M."/>
            <person name="Nogawa T."/>
            <person name="Ueki M."/>
            <person name="Sakaki Y."/>
            <person name="Osada H."/>
        </authorList>
    </citation>
    <scope>NUCLEOTIDE SEQUENCE [LARGE SCALE GENOMIC DNA]</scope>
    <source>
        <strain evidence="6 7">SN-593</strain>
    </source>
</reference>
<feature type="region of interest" description="Disordered" evidence="4">
    <location>
        <begin position="1"/>
        <end position="26"/>
    </location>
</feature>
<dbReference type="InterPro" id="IPR000835">
    <property type="entry name" value="HTH_MarR-typ"/>
</dbReference>
<keyword evidence="2" id="KW-0238">DNA-binding</keyword>
<dbReference type="PROSITE" id="PS01117">
    <property type="entry name" value="HTH_MARR_1"/>
    <property type="match status" value="1"/>
</dbReference>
<sequence>MTQANRTAHETGDTDGTQPAPGDGVAGTLERELTVLFRRARAASGELAREVHPGLEAAAYGLLVRLHEAEPERATDLAAYFGVGKATMSRQLRAMEQLGLVARDPDPADGRAYLMRLTDEGRERFARVRRARRERYLGQLAAWDPRDVAELARLLHRLNATQSG</sequence>
<evidence type="ECO:0000256" key="2">
    <source>
        <dbReference type="ARBA" id="ARBA00023125"/>
    </source>
</evidence>
<keyword evidence="1" id="KW-0805">Transcription regulation</keyword>
<dbReference type="Pfam" id="PF01047">
    <property type="entry name" value="MarR"/>
    <property type="match status" value="1"/>
</dbReference>
<dbReference type="InterPro" id="IPR023187">
    <property type="entry name" value="Tscrpt_reg_MarR-type_CS"/>
</dbReference>
<dbReference type="InterPro" id="IPR036388">
    <property type="entry name" value="WH-like_DNA-bd_sf"/>
</dbReference>
<reference evidence="6 7" key="2">
    <citation type="journal article" date="2011" name="J. Antibiot.">
        <title>Furaquinocins I and J: novel polyketide isoprenoid hybrid compounds from Streptomyces reveromyceticus SN-593.</title>
        <authorList>
            <person name="Panthee S."/>
            <person name="Takahashi S."/>
            <person name="Takagi H."/>
            <person name="Nogawa T."/>
            <person name="Oowada E."/>
            <person name="Uramoto M."/>
            <person name="Osada H."/>
        </authorList>
    </citation>
    <scope>NUCLEOTIDE SEQUENCE [LARGE SCALE GENOMIC DNA]</scope>
    <source>
        <strain evidence="6 7">SN-593</strain>
    </source>
</reference>
<name>A0A7U3VQT8_9ACTN</name>
<dbReference type="Proteomes" id="UP000595703">
    <property type="component" value="Chromosome"/>
</dbReference>
<feature type="domain" description="HTH marR-type" evidence="5">
    <location>
        <begin position="26"/>
        <end position="160"/>
    </location>
</feature>
<accession>A0A7U3VQT8</accession>
<dbReference type="PROSITE" id="PS50995">
    <property type="entry name" value="HTH_MARR_2"/>
    <property type="match status" value="1"/>
</dbReference>
<dbReference type="AlphaFoldDB" id="A0A7U3VQT8"/>
<evidence type="ECO:0000256" key="3">
    <source>
        <dbReference type="ARBA" id="ARBA00023163"/>
    </source>
</evidence>
<keyword evidence="3" id="KW-0804">Transcription</keyword>
<dbReference type="PANTHER" id="PTHR33164:SF57">
    <property type="entry name" value="MARR-FAMILY TRANSCRIPTIONAL REGULATOR"/>
    <property type="match status" value="1"/>
</dbReference>
<evidence type="ECO:0000313" key="7">
    <source>
        <dbReference type="Proteomes" id="UP000595703"/>
    </source>
</evidence>
<dbReference type="GO" id="GO:0003700">
    <property type="term" value="F:DNA-binding transcription factor activity"/>
    <property type="evidence" value="ECO:0007669"/>
    <property type="project" value="InterPro"/>
</dbReference>
<protein>
    <submittedName>
        <fullName evidence="6">Putative MarR family transcriptional regulator</fullName>
    </submittedName>
</protein>
<dbReference type="KEGG" id="arev:RVR_6913"/>
<dbReference type="PANTHER" id="PTHR33164">
    <property type="entry name" value="TRANSCRIPTIONAL REGULATOR, MARR FAMILY"/>
    <property type="match status" value="1"/>
</dbReference>
<keyword evidence="7" id="KW-1185">Reference proteome</keyword>
<evidence type="ECO:0000256" key="4">
    <source>
        <dbReference type="SAM" id="MobiDB-lite"/>
    </source>
</evidence>
<dbReference type="EMBL" id="AP018365">
    <property type="protein sequence ID" value="BBB00034.1"/>
    <property type="molecule type" value="Genomic_DNA"/>
</dbReference>
<dbReference type="InterPro" id="IPR036390">
    <property type="entry name" value="WH_DNA-bd_sf"/>
</dbReference>